<comment type="caution">
    <text evidence="1">The sequence shown here is derived from an EMBL/GenBank/DDBJ whole genome shotgun (WGS) entry which is preliminary data.</text>
</comment>
<name>A0ABQ9YK08_9EUKA</name>
<keyword evidence="2" id="KW-1185">Reference proteome</keyword>
<dbReference type="Proteomes" id="UP001281761">
    <property type="component" value="Unassembled WGS sequence"/>
</dbReference>
<reference evidence="1 2" key="1">
    <citation type="journal article" date="2022" name="bioRxiv">
        <title>Genomics of Preaxostyla Flagellates Illuminates Evolutionary Transitions and the Path Towards Mitochondrial Loss.</title>
        <authorList>
            <person name="Novak L.V.F."/>
            <person name="Treitli S.C."/>
            <person name="Pyrih J."/>
            <person name="Halakuc P."/>
            <person name="Pipaliya S.V."/>
            <person name="Vacek V."/>
            <person name="Brzon O."/>
            <person name="Soukal P."/>
            <person name="Eme L."/>
            <person name="Dacks J.B."/>
            <person name="Karnkowska A."/>
            <person name="Elias M."/>
            <person name="Hampl V."/>
        </authorList>
    </citation>
    <scope>NUCLEOTIDE SEQUENCE [LARGE SCALE GENOMIC DNA]</scope>
    <source>
        <strain evidence="1">NAU3</strain>
        <tissue evidence="1">Gut</tissue>
    </source>
</reference>
<organism evidence="1 2">
    <name type="scientific">Blattamonas nauphoetae</name>
    <dbReference type="NCBI Taxonomy" id="2049346"/>
    <lineage>
        <taxon>Eukaryota</taxon>
        <taxon>Metamonada</taxon>
        <taxon>Preaxostyla</taxon>
        <taxon>Oxymonadida</taxon>
        <taxon>Blattamonas</taxon>
    </lineage>
</organism>
<accession>A0ABQ9YK08</accession>
<sequence length="527" mass="56045">MLDANLGGNLACLTNTFTSCIRESNTPASYPNKNYTTSSQRFTFDASSPITSATFTLCTLREMITAVGSFNGGGAIFMSSGASLTVRQYSFHVCHVTTENDNRSAINIICPENTQNKLEIDQLTFTECISTELRTNNGGCVFNGKCTLASISDSFFEKNEAQYASSVAIYNISAATVTNCSFVDCKVIESAKLGLSMIASFNFLTSLLFRGCSAENVEASTSGAPNVYCQPTTTANSTLIPQITSTPTVEACTVTINGNVASVEVRTKEVIGGAMGVLLEGCLVPRLVFVVFDASGQNSSIGTATVSSGADGVLPSAEYTLRSFILPGDVGSQLFSTSAIRKDANTTTITVKGVTLLEGSYSMLVQTLVGDAPLYPSDAEGRLNLSAESKIIRIEHKKDGTRMTFDELTFSPSPLLLNKFESRTVHFKSLDSAAELECDLSITDSTTCSIVFPVGWEENTTHLLFGTTYSVQSASCKSVPIVIDSGIRFVFGGKYTVSLSSSRSFEITFSTGTSGTGTVKACLLSEI</sequence>
<dbReference type="EMBL" id="JARBJD010000004">
    <property type="protein sequence ID" value="KAK2963981.1"/>
    <property type="molecule type" value="Genomic_DNA"/>
</dbReference>
<evidence type="ECO:0000313" key="2">
    <source>
        <dbReference type="Proteomes" id="UP001281761"/>
    </source>
</evidence>
<proteinExistence type="predicted"/>
<protein>
    <submittedName>
        <fullName evidence="1">Uncharacterized protein</fullName>
    </submittedName>
</protein>
<gene>
    <name evidence="1" type="ORF">BLNAU_1062</name>
</gene>
<evidence type="ECO:0000313" key="1">
    <source>
        <dbReference type="EMBL" id="KAK2963981.1"/>
    </source>
</evidence>